<name>A0ABS7L8L3_9FIRM</name>
<keyword evidence="2" id="KW-0472">Membrane</keyword>
<comment type="caution">
    <text evidence="3">The sequence shown here is derived from an EMBL/GenBank/DDBJ whole genome shotgun (WGS) entry which is preliminary data.</text>
</comment>
<keyword evidence="2" id="KW-1133">Transmembrane helix</keyword>
<evidence type="ECO:0000256" key="1">
    <source>
        <dbReference type="SAM" id="MobiDB-lite"/>
    </source>
</evidence>
<keyword evidence="2" id="KW-0812">Transmembrane</keyword>
<evidence type="ECO:0008006" key="5">
    <source>
        <dbReference type="Google" id="ProtNLM"/>
    </source>
</evidence>
<proteinExistence type="predicted"/>
<dbReference type="InterPro" id="IPR018770">
    <property type="entry name" value="ChloroindolylP_hydrolase"/>
</dbReference>
<feature type="transmembrane region" description="Helical" evidence="2">
    <location>
        <begin position="137"/>
        <end position="157"/>
    </location>
</feature>
<protein>
    <recommendedName>
        <fullName evidence="5">5-bromo-4-chloroindolyl phosphate hydrolysis protein</fullName>
    </recommendedName>
</protein>
<sequence>MRSYWDWETFGEDIRRTVQRAVDSQDFRRLNQTINDTINNAAGEFRDGIRHAGERNRNGGYSSGQDKYTQASKGAAQTFRGVDVSKLRAPDLYAKMSGKKAGAMALAILGYGFGSLFLFGVVLGAVTVLVLGNAAEMAVGMTTLGIMACIFGGMAASGTRKLGRIKRFERYVKELKGKEYCNIDEIALRVRRKEKQVYKDIRWMIEKGWFRQGHLDDQDACLMISDAAYEEYRDLMEQREVQKRMQEEDALRSQADARKKEQYSKEKQANMDPQIQAVIQAGNEYIRKIRECNDAIPGEAVSEKMYRMELLTKRIFERVEQDPDSVEDIRKLMEYYLPTAVKLLEAYEKLDAQPVQGENILSSKKEIEDTLDTLNIAFEKLLDDLFQETAWDVSSDISVLKTMLAQEGLTGKDFETGGKR</sequence>
<dbReference type="EMBL" id="VIRV01000011">
    <property type="protein sequence ID" value="MBY0759107.1"/>
    <property type="molecule type" value="Genomic_DNA"/>
</dbReference>
<accession>A0ABS7L8L3</accession>
<organism evidence="3 4">
    <name type="scientific">Sellimonas caecigallum</name>
    <dbReference type="NCBI Taxonomy" id="2592333"/>
    <lineage>
        <taxon>Bacteria</taxon>
        <taxon>Bacillati</taxon>
        <taxon>Bacillota</taxon>
        <taxon>Clostridia</taxon>
        <taxon>Lachnospirales</taxon>
        <taxon>Lachnospiraceae</taxon>
        <taxon>Sellimonas</taxon>
    </lineage>
</organism>
<evidence type="ECO:0000313" key="3">
    <source>
        <dbReference type="EMBL" id="MBY0759107.1"/>
    </source>
</evidence>
<evidence type="ECO:0000256" key="2">
    <source>
        <dbReference type="SAM" id="Phobius"/>
    </source>
</evidence>
<evidence type="ECO:0000313" key="4">
    <source>
        <dbReference type="Proteomes" id="UP000779049"/>
    </source>
</evidence>
<dbReference type="Proteomes" id="UP000779049">
    <property type="component" value="Unassembled WGS sequence"/>
</dbReference>
<reference evidence="3 4" key="1">
    <citation type="journal article" date="2020" name="New Microbes New Infect">
        <title>Sellimonas caecigallum sp. nov., description and genome sequence of a new member of the Sellimonas genus isolated from the cecum of feral chicken.</title>
        <authorList>
            <person name="Wongkuna S."/>
            <person name="Ghimire S."/>
            <person name="Antony L."/>
            <person name="Chankhamhaengdecha S."/>
            <person name="Janvilisri T."/>
            <person name="Scaria J."/>
        </authorList>
    </citation>
    <scope>NUCLEOTIDE SEQUENCE [LARGE SCALE GENOMIC DNA]</scope>
    <source>
        <strain evidence="3 4">SW451</strain>
    </source>
</reference>
<dbReference type="Pfam" id="PF10112">
    <property type="entry name" value="Halogen_Hydrol"/>
    <property type="match status" value="1"/>
</dbReference>
<dbReference type="RefSeq" id="WP_221919874.1">
    <property type="nucleotide sequence ID" value="NZ_CP173660.1"/>
</dbReference>
<feature type="transmembrane region" description="Helical" evidence="2">
    <location>
        <begin position="105"/>
        <end position="131"/>
    </location>
</feature>
<keyword evidence="4" id="KW-1185">Reference proteome</keyword>
<feature type="region of interest" description="Disordered" evidence="1">
    <location>
        <begin position="243"/>
        <end position="269"/>
    </location>
</feature>
<gene>
    <name evidence="3" type="ORF">FLB61_08410</name>
</gene>